<dbReference type="Pfam" id="PF00204">
    <property type="entry name" value="DNA_gyraseB"/>
    <property type="match status" value="1"/>
</dbReference>
<evidence type="ECO:0000256" key="10">
    <source>
        <dbReference type="ARBA" id="ARBA00023235"/>
    </source>
</evidence>
<dbReference type="PRINTS" id="PR00418">
    <property type="entry name" value="TPI2FAMILY"/>
</dbReference>
<evidence type="ECO:0000313" key="16">
    <source>
        <dbReference type="Proteomes" id="UP000204140"/>
    </source>
</evidence>
<dbReference type="EMBL" id="KM199770">
    <property type="protein sequence ID" value="AIK68393.1"/>
    <property type="molecule type" value="Genomic_DNA"/>
</dbReference>
<dbReference type="OrthoDB" id="931at10239"/>
<evidence type="ECO:0000313" key="15">
    <source>
        <dbReference type="EMBL" id="AIK68393.1"/>
    </source>
</evidence>
<dbReference type="SUPFAM" id="SSF56719">
    <property type="entry name" value="Type II DNA topoisomerase"/>
    <property type="match status" value="1"/>
</dbReference>
<dbReference type="GeneID" id="22109729"/>
<dbReference type="InterPro" id="IPR003594">
    <property type="entry name" value="HATPase_dom"/>
</dbReference>
<evidence type="ECO:0000256" key="9">
    <source>
        <dbReference type="ARBA" id="ARBA00023125"/>
    </source>
</evidence>
<dbReference type="PANTHER" id="PTHR45866:SF1">
    <property type="entry name" value="DNA GYRASE SUBUNIT B, MITOCHONDRIAL"/>
    <property type="match status" value="1"/>
</dbReference>
<sequence>MSDETEFKILNDYQHARMRTEMYLGSRVPTEILFPVYDELTDNFSMKKITFVPALLTSVREAIDNHLDEMSFVGKGKIRVDFDEDTCTLSTRDNGRGIPLDFIEEEGARIATIAVSRTKAGRNFGERGEQAGTNGLGISVVNYCSEFFTLEVERDGTIFRQKFTESEESLVTNEPTILQTKDKEHGTAVSFKLSSKVFDQLILPNDVVKSLVHLIAKTNPHIEFSYNGTKIRTSNDIKKNLFPGDKNVIEFKFSEDGKARGSYFVRMTEDDTSFFSLVNNVPAYNGGTHDDEIKYHFPRQLLEALTKESKKRKLSPNKNDVLDNLMFFGSMKVVAPNFDSQSKTRLTNKEVRGPIWISLTKETDWQKFIKENNELIEAIYARCAARTHQDDKSKTDNDEKRLKKLKIPKLLDCNNRDRKKCVLFITEGDSAKGGLVDARNPDIHAVMPLRGKILNVYHKKPAEATASKIIEELCAAIGLVPGKKVNYEALRYGKIFIMADADNDGQGSICPLVISLFYRFWPELFVGKDAFVNIFSTPLIIAENKKERRYFYPHNIEEFDYNKFKGWSIRRAKGLGSLQKENFVDHLQNPVAMPLSDEPDLPHVLDLLFNGARADDRKLCMAMTVDENMKKIKEFGSNWNPKINDLDV</sequence>
<keyword evidence="16" id="KW-1185">Reference proteome</keyword>
<comment type="similarity">
    <text evidence="3">Belongs to the type II topoisomerase GyrB family.</text>
</comment>
<evidence type="ECO:0000256" key="3">
    <source>
        <dbReference type="ARBA" id="ARBA00010708"/>
    </source>
</evidence>
<proteinExistence type="inferred from homology"/>
<dbReference type="InterPro" id="IPR018522">
    <property type="entry name" value="TopoIIA_CS"/>
</dbReference>
<dbReference type="PANTHER" id="PTHR45866">
    <property type="entry name" value="DNA GYRASE/TOPOISOMERASE SUBUNIT B"/>
    <property type="match status" value="1"/>
</dbReference>
<dbReference type="Pfam" id="PF01751">
    <property type="entry name" value="Toprim"/>
    <property type="match status" value="1"/>
</dbReference>
<dbReference type="GO" id="GO:0003677">
    <property type="term" value="F:DNA binding"/>
    <property type="evidence" value="ECO:0007669"/>
    <property type="project" value="UniProtKB-KW"/>
</dbReference>
<dbReference type="InterPro" id="IPR013760">
    <property type="entry name" value="Topo_IIA-like_dom_sf"/>
</dbReference>
<protein>
    <recommendedName>
        <fullName evidence="5">DNA topoisomerase 2</fullName>
        <ecNumber evidence="4">5.6.2.2</ecNumber>
    </recommendedName>
    <alternativeName>
        <fullName evidence="11">DNA topoisomerase II</fullName>
    </alternativeName>
</protein>
<dbReference type="KEGG" id="vg:22109729"/>
<dbReference type="InterPro" id="IPR014721">
    <property type="entry name" value="Ribsml_uS5_D2-typ_fold_subgr"/>
</dbReference>
<dbReference type="PROSITE" id="PS00177">
    <property type="entry name" value="TOPOISOMERASE_II"/>
    <property type="match status" value="1"/>
</dbReference>
<keyword evidence="9" id="KW-0238">DNA-binding</keyword>
<evidence type="ECO:0000256" key="2">
    <source>
        <dbReference type="ARBA" id="ARBA00001946"/>
    </source>
</evidence>
<dbReference type="Pfam" id="PF02518">
    <property type="entry name" value="HATPase_c"/>
    <property type="match status" value="1"/>
</dbReference>
<accession>A0A076YIW2</accession>
<name>A0A076YIW2_9CAUD</name>
<dbReference type="SMART" id="SM00433">
    <property type="entry name" value="TOP2c"/>
    <property type="match status" value="1"/>
</dbReference>
<dbReference type="InterPro" id="IPR036890">
    <property type="entry name" value="HATPase_C_sf"/>
</dbReference>
<evidence type="ECO:0000256" key="4">
    <source>
        <dbReference type="ARBA" id="ARBA00012895"/>
    </source>
</evidence>
<comment type="cofactor">
    <cofactor evidence="2">
        <name>Mg(2+)</name>
        <dbReference type="ChEBI" id="CHEBI:18420"/>
    </cofactor>
</comment>
<dbReference type="InterPro" id="IPR020568">
    <property type="entry name" value="Ribosomal_Su5_D2-typ_SF"/>
</dbReference>
<gene>
    <name evidence="15" type="ORF">P10VF_180</name>
</gene>
<evidence type="ECO:0000259" key="13">
    <source>
        <dbReference type="Pfam" id="PF01751"/>
    </source>
</evidence>
<dbReference type="Gene3D" id="3.30.565.10">
    <property type="entry name" value="Histidine kinase-like ATPase, C-terminal domain"/>
    <property type="match status" value="1"/>
</dbReference>
<dbReference type="Gene3D" id="3.30.230.10">
    <property type="match status" value="1"/>
</dbReference>
<dbReference type="InterPro" id="IPR013506">
    <property type="entry name" value="Topo_IIA_bsu_dom2"/>
</dbReference>
<dbReference type="SUPFAM" id="SSF55874">
    <property type="entry name" value="ATPase domain of HSP90 chaperone/DNA topoisomerase II/histidine kinase"/>
    <property type="match status" value="1"/>
</dbReference>
<dbReference type="GO" id="GO:0003918">
    <property type="term" value="F:DNA topoisomerase type II (double strand cut, ATP-hydrolyzing) activity"/>
    <property type="evidence" value="ECO:0007669"/>
    <property type="project" value="UniProtKB-EC"/>
</dbReference>
<feature type="domain" description="DNA topoisomerase type IIA subunit B" evidence="12">
    <location>
        <begin position="249"/>
        <end position="397"/>
    </location>
</feature>
<feature type="domain" description="Histidine kinase/HSP90-like ATPase" evidence="14">
    <location>
        <begin position="56"/>
        <end position="165"/>
    </location>
</feature>
<keyword evidence="7" id="KW-0067">ATP-binding</keyword>
<evidence type="ECO:0000256" key="8">
    <source>
        <dbReference type="ARBA" id="ARBA00023029"/>
    </source>
</evidence>
<dbReference type="InterPro" id="IPR006171">
    <property type="entry name" value="TOPRIM_dom"/>
</dbReference>
<dbReference type="EC" id="5.6.2.2" evidence="4"/>
<feature type="domain" description="Toprim" evidence="13">
    <location>
        <begin position="422"/>
        <end position="506"/>
    </location>
</feature>
<evidence type="ECO:0000256" key="7">
    <source>
        <dbReference type="ARBA" id="ARBA00022840"/>
    </source>
</evidence>
<organism evidence="15 16">
    <name type="scientific">Rhizobium phage vB_RleM_P10VF</name>
    <dbReference type="NCBI Taxonomy" id="1527770"/>
    <lineage>
        <taxon>Viruses</taxon>
        <taxon>Duplodnaviria</taxon>
        <taxon>Heunggongvirae</taxon>
        <taxon>Uroviricota</taxon>
        <taxon>Caudoviricetes</taxon>
        <taxon>Pootjesviridae</taxon>
        <taxon>Innesvirus</taxon>
        <taxon>Innesvirus P10VF</taxon>
    </lineage>
</organism>
<evidence type="ECO:0000256" key="11">
    <source>
        <dbReference type="ARBA" id="ARBA00031138"/>
    </source>
</evidence>
<dbReference type="InterPro" id="IPR001241">
    <property type="entry name" value="Topo_IIA"/>
</dbReference>
<dbReference type="GO" id="GO:0006265">
    <property type="term" value="P:DNA topological change"/>
    <property type="evidence" value="ECO:0007669"/>
    <property type="project" value="InterPro"/>
</dbReference>
<evidence type="ECO:0000256" key="6">
    <source>
        <dbReference type="ARBA" id="ARBA00022741"/>
    </source>
</evidence>
<dbReference type="FunFam" id="3.40.50.670:FF:000001">
    <property type="entry name" value="DNA topoisomerase 2"/>
    <property type="match status" value="1"/>
</dbReference>
<dbReference type="SUPFAM" id="SSF54211">
    <property type="entry name" value="Ribosomal protein S5 domain 2-like"/>
    <property type="match status" value="1"/>
</dbReference>
<evidence type="ECO:0000259" key="12">
    <source>
        <dbReference type="Pfam" id="PF00204"/>
    </source>
</evidence>
<evidence type="ECO:0000256" key="5">
    <source>
        <dbReference type="ARBA" id="ARBA00019635"/>
    </source>
</evidence>
<dbReference type="InterPro" id="IPR013759">
    <property type="entry name" value="Topo_IIA_B_C"/>
</dbReference>
<reference evidence="15 16" key="1">
    <citation type="submission" date="2014-07" db="EMBL/GenBank/DDBJ databases">
        <title>Isolation and characterization of Rhizobium leguminosarum phages from western Canadian soils and complete genome sequences of rhizobiophages vB_RleS_L338C and vB_RleM_P10VF.</title>
        <authorList>
            <person name="Restrepo-Cordoba M."/>
            <person name="Halmillawewa A.P."/>
            <person name="Perry B."/>
            <person name="Hynes M.F."/>
            <person name="Yost C.K."/>
        </authorList>
    </citation>
    <scope>NUCLEOTIDE SEQUENCE [LARGE SCALE GENOMIC DNA]</scope>
</reference>
<keyword evidence="6" id="KW-0547">Nucleotide-binding</keyword>
<comment type="catalytic activity">
    <reaction evidence="1">
        <text>ATP-dependent breakage, passage and rejoining of double-stranded DNA.</text>
        <dbReference type="EC" id="5.6.2.2"/>
    </reaction>
</comment>
<keyword evidence="8" id="KW-0799">Topoisomerase</keyword>
<evidence type="ECO:0000259" key="14">
    <source>
        <dbReference type="Pfam" id="PF02518"/>
    </source>
</evidence>
<evidence type="ECO:0000256" key="1">
    <source>
        <dbReference type="ARBA" id="ARBA00000185"/>
    </source>
</evidence>
<dbReference type="RefSeq" id="YP_009099919.1">
    <property type="nucleotide sequence ID" value="NC_025429.1"/>
</dbReference>
<dbReference type="GO" id="GO:0005524">
    <property type="term" value="F:ATP binding"/>
    <property type="evidence" value="ECO:0007669"/>
    <property type="project" value="UniProtKB-KW"/>
</dbReference>
<keyword evidence="10 15" id="KW-0413">Isomerase</keyword>
<dbReference type="Gene3D" id="3.40.50.670">
    <property type="match status" value="1"/>
</dbReference>
<dbReference type="Proteomes" id="UP000204140">
    <property type="component" value="Segment"/>
</dbReference>